<dbReference type="GO" id="GO:1902600">
    <property type="term" value="P:proton transmembrane transport"/>
    <property type="evidence" value="ECO:0007669"/>
    <property type="project" value="InterPro"/>
</dbReference>
<feature type="transmembrane region" description="Helical" evidence="7">
    <location>
        <begin position="117"/>
        <end position="135"/>
    </location>
</feature>
<dbReference type="EMBL" id="DQ078753">
    <property type="protein sequence ID" value="AAZ32108.1"/>
    <property type="molecule type" value="Genomic_DNA"/>
</dbReference>
<dbReference type="PANTHER" id="PTHR42751:SF3">
    <property type="entry name" value="SODIUM_GLUTAMATE SYMPORTER"/>
    <property type="match status" value="1"/>
</dbReference>
<feature type="transmembrane region" description="Helical" evidence="7">
    <location>
        <begin position="266"/>
        <end position="299"/>
    </location>
</feature>
<keyword evidence="3" id="KW-0813">Transport</keyword>
<dbReference type="InterPro" id="IPR038770">
    <property type="entry name" value="Na+/solute_symporter_sf"/>
</dbReference>
<feature type="transmembrane region" description="Helical" evidence="7">
    <location>
        <begin position="409"/>
        <end position="430"/>
    </location>
</feature>
<name>Q3SBA2_9EURY</name>
<protein>
    <submittedName>
        <fullName evidence="9">Kef-type K+ transport system membrane component</fullName>
    </submittedName>
</protein>
<dbReference type="Pfam" id="PF00999">
    <property type="entry name" value="Na_H_Exchanger"/>
    <property type="match status" value="1"/>
</dbReference>
<dbReference type="PANTHER" id="PTHR42751">
    <property type="entry name" value="SODIUM/HYDROGEN EXCHANGER FAMILY/TRKA DOMAIN PROTEIN"/>
    <property type="match status" value="1"/>
</dbReference>
<evidence type="ECO:0000256" key="1">
    <source>
        <dbReference type="ARBA" id="ARBA00004141"/>
    </source>
</evidence>
<reference evidence="9" key="1">
    <citation type="journal article" date="2006" name="FEMS Microbiol. Ecol.">
        <title>Uncultured Archaea in a hydrothermal microbial assemblage: phylogenetic diversity and characterization of a genome fragment from a euryarchaeote.</title>
        <authorList>
            <person name="Moussard H."/>
            <person name="Moreira D."/>
            <person name="Cambon-Bonavita M.A."/>
            <person name="Lopez-Garcia P."/>
            <person name="Jeanthon C."/>
        </authorList>
    </citation>
    <scope>NUCLEOTIDE SEQUENCE</scope>
</reference>
<evidence type="ECO:0000256" key="3">
    <source>
        <dbReference type="ARBA" id="ARBA00022448"/>
    </source>
</evidence>
<proteinExistence type="inferred from homology"/>
<evidence type="ECO:0000256" key="6">
    <source>
        <dbReference type="ARBA" id="ARBA00023136"/>
    </source>
</evidence>
<feature type="transmembrane region" description="Helical" evidence="7">
    <location>
        <begin position="442"/>
        <end position="466"/>
    </location>
</feature>
<feature type="transmembrane region" description="Helical" evidence="7">
    <location>
        <begin position="31"/>
        <end position="49"/>
    </location>
</feature>
<organism evidence="9">
    <name type="scientific">uncultured euryarchaeote Alv-FOS5</name>
    <dbReference type="NCBI Taxonomy" id="337891"/>
    <lineage>
        <taxon>Archaea</taxon>
        <taxon>Methanobacteriati</taxon>
        <taxon>Methanobacteriota</taxon>
        <taxon>environmental samples</taxon>
    </lineage>
</organism>
<sequence length="574" mass="63532">MITERLILDMGVILALAMLLGAILEKYKFPSVLGYILAGLIVGPLTGIIHSNEVLDLFSEVGVIMVLFYIGLELDPNKLKEGGLAAFILGPAKILLGFILGFLVGQAFGFTTLESSFLGFIIMMSSTAVIGKYLMDKDEMKTLHASIAITMLLIEDFIAILILAILGSMHTGGGITSVMLTSVAIVLVFLIVISEYSHYLLNFIERFEYKKHIALYSLGIVFFLSYLVSFFGLAPSIGAFFAGYLLSGVGHHKEIEEQLGTFREFFSAFFFVSVGMMFTIPTTMSAYMIVGLLLVLSVVARYLVYGGFGTYLGMKPQMAAKLSGLMIPIGEFSLIIANYAFVLKLAHAHTILDSAILLGLSTAFLMPYGISYTDKFSKILERIPKSHRLSLAGSLIHVSRTNKKMKETIVTFFRSLGVYLLAGFSVIYLLMVADTKLHFTLLGYSAVTVSKWIAVALLLPILYGIVEKIRWLGIRLVGIAGPSLFPDLKDYHITWMQHYLADLLAGFALIMIAVFTGLLSWTTAPNYVVFPILIFILGAYYTTKGYLRSIENYEKIKRGIRTKQKMKWVGGRLR</sequence>
<feature type="transmembrane region" description="Helical" evidence="7">
    <location>
        <begin position="213"/>
        <end position="246"/>
    </location>
</feature>
<dbReference type="GO" id="GO:0016020">
    <property type="term" value="C:membrane"/>
    <property type="evidence" value="ECO:0007669"/>
    <property type="project" value="UniProtKB-SubCell"/>
</dbReference>
<comment type="subcellular location">
    <subcellularLocation>
        <location evidence="1">Membrane</location>
        <topology evidence="1">Multi-pass membrane protein</topology>
    </subcellularLocation>
</comment>
<dbReference type="AlphaFoldDB" id="Q3SBA2"/>
<evidence type="ECO:0000256" key="2">
    <source>
        <dbReference type="ARBA" id="ARBA00005551"/>
    </source>
</evidence>
<feature type="transmembrane region" description="Helical" evidence="7">
    <location>
        <begin position="320"/>
        <end position="342"/>
    </location>
</feature>
<feature type="transmembrane region" description="Helical" evidence="7">
    <location>
        <begin position="499"/>
        <end position="521"/>
    </location>
</feature>
<dbReference type="InterPro" id="IPR006153">
    <property type="entry name" value="Cation/H_exchanger_TM"/>
</dbReference>
<feature type="transmembrane region" description="Helical" evidence="7">
    <location>
        <begin position="84"/>
        <end position="105"/>
    </location>
</feature>
<feature type="transmembrane region" description="Helical" evidence="7">
    <location>
        <begin position="173"/>
        <end position="193"/>
    </location>
</feature>
<gene>
    <name evidence="9" type="primary">kefB</name>
</gene>
<accession>Q3SBA2</accession>
<evidence type="ECO:0000313" key="9">
    <source>
        <dbReference type="EMBL" id="AAZ32108.1"/>
    </source>
</evidence>
<comment type="similarity">
    <text evidence="2">Belongs to the monovalent cation:proton antiporter 2 (CPA2) transporter (TC 2.A.37) family.</text>
</comment>
<keyword evidence="4 7" id="KW-0812">Transmembrane</keyword>
<evidence type="ECO:0000259" key="8">
    <source>
        <dbReference type="Pfam" id="PF00999"/>
    </source>
</evidence>
<feature type="transmembrane region" description="Helical" evidence="7">
    <location>
        <begin position="527"/>
        <end position="547"/>
    </location>
</feature>
<evidence type="ECO:0000256" key="5">
    <source>
        <dbReference type="ARBA" id="ARBA00022989"/>
    </source>
</evidence>
<feature type="domain" description="Cation/H+ exchanger transmembrane" evidence="8">
    <location>
        <begin position="16"/>
        <end position="368"/>
    </location>
</feature>
<feature type="transmembrane region" description="Helical" evidence="7">
    <location>
        <begin position="6"/>
        <end position="24"/>
    </location>
</feature>
<dbReference type="GO" id="GO:0015297">
    <property type="term" value="F:antiporter activity"/>
    <property type="evidence" value="ECO:0007669"/>
    <property type="project" value="InterPro"/>
</dbReference>
<keyword evidence="6 7" id="KW-0472">Membrane</keyword>
<evidence type="ECO:0000256" key="4">
    <source>
        <dbReference type="ARBA" id="ARBA00022692"/>
    </source>
</evidence>
<feature type="transmembrane region" description="Helical" evidence="7">
    <location>
        <begin position="348"/>
        <end position="370"/>
    </location>
</feature>
<feature type="transmembrane region" description="Helical" evidence="7">
    <location>
        <begin position="147"/>
        <end position="167"/>
    </location>
</feature>
<feature type="transmembrane region" description="Helical" evidence="7">
    <location>
        <begin position="55"/>
        <end position="72"/>
    </location>
</feature>
<evidence type="ECO:0000256" key="7">
    <source>
        <dbReference type="SAM" id="Phobius"/>
    </source>
</evidence>
<dbReference type="Gene3D" id="1.20.1530.20">
    <property type="match status" value="1"/>
</dbReference>
<keyword evidence="5 7" id="KW-1133">Transmembrane helix</keyword>